<evidence type="ECO:0000256" key="1">
    <source>
        <dbReference type="SAM" id="MobiDB-lite"/>
    </source>
</evidence>
<dbReference type="RefSeq" id="WP_402382466.1">
    <property type="nucleotide sequence ID" value="NZ_JBIUYY010000008.1"/>
</dbReference>
<feature type="compositionally biased region" description="Gly residues" evidence="1">
    <location>
        <begin position="52"/>
        <end position="62"/>
    </location>
</feature>
<dbReference type="Proteomes" id="UP001617351">
    <property type="component" value="Unassembled WGS sequence"/>
</dbReference>
<evidence type="ECO:0000313" key="3">
    <source>
        <dbReference type="Proteomes" id="UP001617351"/>
    </source>
</evidence>
<evidence type="ECO:0000313" key="2">
    <source>
        <dbReference type="EMBL" id="MFJ2823216.1"/>
    </source>
</evidence>
<proteinExistence type="predicted"/>
<comment type="caution">
    <text evidence="2">The sequence shown here is derived from an EMBL/GenBank/DDBJ whole genome shotgun (WGS) entry which is preliminary data.</text>
</comment>
<reference evidence="2 3" key="1">
    <citation type="submission" date="2024-10" db="EMBL/GenBank/DDBJ databases">
        <title>The Natural Products Discovery Center: Release of the First 8490 Sequenced Strains for Exploring Actinobacteria Biosynthetic Diversity.</title>
        <authorList>
            <person name="Kalkreuter E."/>
            <person name="Kautsar S.A."/>
            <person name="Yang D."/>
            <person name="Bader C.D."/>
            <person name="Teijaro C.N."/>
            <person name="Fluegel L."/>
            <person name="Davis C.M."/>
            <person name="Simpson J.R."/>
            <person name="Lauterbach L."/>
            <person name="Steele A.D."/>
            <person name="Gui C."/>
            <person name="Meng S."/>
            <person name="Li G."/>
            <person name="Viehrig K."/>
            <person name="Ye F."/>
            <person name="Su P."/>
            <person name="Kiefer A.F."/>
            <person name="Nichols A."/>
            <person name="Cepeda A.J."/>
            <person name="Yan W."/>
            <person name="Fan B."/>
            <person name="Jiang Y."/>
            <person name="Adhikari A."/>
            <person name="Zheng C.-J."/>
            <person name="Schuster L."/>
            <person name="Cowan T.M."/>
            <person name="Smanski M.J."/>
            <person name="Chevrette M.G."/>
            <person name="De Carvalho L.P.S."/>
            <person name="Shen B."/>
        </authorList>
    </citation>
    <scope>NUCLEOTIDE SEQUENCE [LARGE SCALE GENOMIC DNA]</scope>
    <source>
        <strain evidence="2 3">NPDC087220</strain>
    </source>
</reference>
<dbReference type="EMBL" id="JBIUYY010000008">
    <property type="protein sequence ID" value="MFJ2823216.1"/>
    <property type="molecule type" value="Genomic_DNA"/>
</dbReference>
<organism evidence="2 3">
    <name type="scientific">Streptomyces toxytricini</name>
    <name type="common">Actinomyces toxytricini</name>
    <dbReference type="NCBI Taxonomy" id="67369"/>
    <lineage>
        <taxon>Bacteria</taxon>
        <taxon>Bacillati</taxon>
        <taxon>Actinomycetota</taxon>
        <taxon>Actinomycetes</taxon>
        <taxon>Kitasatosporales</taxon>
        <taxon>Streptomycetaceae</taxon>
        <taxon>Streptomyces</taxon>
    </lineage>
</organism>
<name>A0ABW8EIZ8_STRT5</name>
<protein>
    <submittedName>
        <fullName evidence="2">Uncharacterized protein</fullName>
    </submittedName>
</protein>
<keyword evidence="3" id="KW-1185">Reference proteome</keyword>
<sequence length="62" mass="6707">MYERADRFDAGGACVARRAEPPAWDVLRTDGRFTPVPHLEPVTDDDGWITGFDGGHGPAPSP</sequence>
<gene>
    <name evidence="2" type="ORF">ACIO7M_19180</name>
</gene>
<feature type="region of interest" description="Disordered" evidence="1">
    <location>
        <begin position="32"/>
        <end position="62"/>
    </location>
</feature>
<accession>A0ABW8EIZ8</accession>